<evidence type="ECO:0000313" key="10">
    <source>
        <dbReference type="Proteomes" id="UP000444721"/>
    </source>
</evidence>
<keyword evidence="3" id="KW-0963">Cytoplasm</keyword>
<evidence type="ECO:0000256" key="1">
    <source>
        <dbReference type="ARBA" id="ARBA00004123"/>
    </source>
</evidence>
<dbReference type="GO" id="GO:0005737">
    <property type="term" value="C:cytoplasm"/>
    <property type="evidence" value="ECO:0007669"/>
    <property type="project" value="UniProtKB-SubCell"/>
</dbReference>
<protein>
    <submittedName>
        <fullName evidence="9">Uncharacterized protein</fullName>
    </submittedName>
</protein>
<feature type="domain" description="Pru" evidence="8">
    <location>
        <begin position="12"/>
        <end position="124"/>
    </location>
</feature>
<keyword evidence="5" id="KW-0539">Nucleus</keyword>
<reference evidence="9 10" key="1">
    <citation type="journal article" date="2019" name="Sci. Rep.">
        <title>Nanopore sequencing improves the draft genome of the human pathogenic amoeba Naegleria fowleri.</title>
        <authorList>
            <person name="Liechti N."/>
            <person name="Schurch N."/>
            <person name="Bruggmann R."/>
            <person name="Wittwer M."/>
        </authorList>
    </citation>
    <scope>NUCLEOTIDE SEQUENCE [LARGE SCALE GENOMIC DNA]</scope>
    <source>
        <strain evidence="9 10">ATCC 30894</strain>
    </source>
</reference>
<dbReference type="RefSeq" id="XP_044558839.1">
    <property type="nucleotide sequence ID" value="XM_044710403.1"/>
</dbReference>
<dbReference type="VEuPathDB" id="AmoebaDB:NF0064820"/>
<dbReference type="FunFam" id="2.30.29.70:FF:000001">
    <property type="entry name" value="Proteasomal ubiquitin receptor ADRM1"/>
    <property type="match status" value="1"/>
</dbReference>
<dbReference type="InterPro" id="IPR038633">
    <property type="entry name" value="Rpn13/ADRM1_Pru_sf"/>
</dbReference>
<dbReference type="InterPro" id="IPR044868">
    <property type="entry name" value="Rpn13/ADRM1_Pru"/>
</dbReference>
<comment type="caution">
    <text evidence="9">The sequence shown here is derived from an EMBL/GenBank/DDBJ whole genome shotgun (WGS) entry which is preliminary data.</text>
</comment>
<dbReference type="CDD" id="cd13314">
    <property type="entry name" value="PH_Rpn13"/>
    <property type="match status" value="1"/>
</dbReference>
<dbReference type="VEuPathDB" id="AmoebaDB:FDP41_006736"/>
<feature type="compositionally biased region" description="Low complexity" evidence="6">
    <location>
        <begin position="139"/>
        <end position="153"/>
    </location>
</feature>
<evidence type="ECO:0000259" key="8">
    <source>
        <dbReference type="PROSITE" id="PS51917"/>
    </source>
</evidence>
<evidence type="ECO:0000313" key="9">
    <source>
        <dbReference type="EMBL" id="KAF0974126.1"/>
    </source>
</evidence>
<evidence type="ECO:0000256" key="6">
    <source>
        <dbReference type="SAM" id="MobiDB-lite"/>
    </source>
</evidence>
<name>A0A6A5BHE6_NAEFO</name>
<accession>A0A6A5BHE6</accession>
<evidence type="ECO:0000259" key="7">
    <source>
        <dbReference type="PROSITE" id="PS51916"/>
    </source>
</evidence>
<feature type="domain" description="DEUBAD" evidence="7">
    <location>
        <begin position="217"/>
        <end position="331"/>
    </location>
</feature>
<evidence type="ECO:0000256" key="2">
    <source>
        <dbReference type="ARBA" id="ARBA00004496"/>
    </source>
</evidence>
<dbReference type="PROSITE" id="PS51916">
    <property type="entry name" value="DEUBAD"/>
    <property type="match status" value="1"/>
</dbReference>
<gene>
    <name evidence="9" type="ORF">FDP41_006736</name>
</gene>
<dbReference type="AlphaFoldDB" id="A0A6A5BHE6"/>
<comment type="subcellular location">
    <subcellularLocation>
        <location evidence="2">Cytoplasm</location>
    </subcellularLocation>
    <subcellularLocation>
        <location evidence="1">Nucleus</location>
    </subcellularLocation>
</comment>
<keyword evidence="4" id="KW-0647">Proteasome</keyword>
<feature type="region of interest" description="Disordered" evidence="6">
    <location>
        <begin position="168"/>
        <end position="203"/>
    </location>
</feature>
<dbReference type="GO" id="GO:0008541">
    <property type="term" value="C:proteasome regulatory particle, lid subcomplex"/>
    <property type="evidence" value="ECO:0007669"/>
    <property type="project" value="TreeGrafter"/>
</dbReference>
<dbReference type="InterPro" id="IPR038108">
    <property type="entry name" value="RPN13_DEUBAD_sf"/>
</dbReference>
<evidence type="ECO:0000256" key="4">
    <source>
        <dbReference type="ARBA" id="ARBA00022942"/>
    </source>
</evidence>
<dbReference type="PANTHER" id="PTHR12225">
    <property type="entry name" value="ADHESION REGULATING MOLECULE 1 110 KDA CELL MEMBRANE GLYCOPROTEIN"/>
    <property type="match status" value="1"/>
</dbReference>
<dbReference type="GO" id="GO:0005634">
    <property type="term" value="C:nucleus"/>
    <property type="evidence" value="ECO:0007669"/>
    <property type="project" value="UniProtKB-SubCell"/>
</dbReference>
<evidence type="ECO:0000256" key="3">
    <source>
        <dbReference type="ARBA" id="ARBA00022490"/>
    </source>
</evidence>
<dbReference type="InterPro" id="IPR044867">
    <property type="entry name" value="DEUBAD_dom"/>
</dbReference>
<dbReference type="GO" id="GO:0070628">
    <property type="term" value="F:proteasome binding"/>
    <property type="evidence" value="ECO:0007669"/>
    <property type="project" value="TreeGrafter"/>
</dbReference>
<proteinExistence type="predicted"/>
<dbReference type="Pfam" id="PF16550">
    <property type="entry name" value="RPN13_C"/>
    <property type="match status" value="1"/>
</dbReference>
<dbReference type="Gene3D" id="2.30.29.70">
    <property type="entry name" value="Proteasomal ubiquitin receptor Rpn13/ADRM1"/>
    <property type="match status" value="1"/>
</dbReference>
<dbReference type="Gene3D" id="1.10.2020.20">
    <property type="match status" value="1"/>
</dbReference>
<keyword evidence="10" id="KW-1185">Reference proteome</keyword>
<dbReference type="InterPro" id="IPR006773">
    <property type="entry name" value="Rpn13/ADRM1"/>
</dbReference>
<dbReference type="GO" id="GO:0061133">
    <property type="term" value="F:endopeptidase activator activity"/>
    <property type="evidence" value="ECO:0007669"/>
    <property type="project" value="TreeGrafter"/>
</dbReference>
<dbReference type="GeneID" id="68113954"/>
<dbReference type="PROSITE" id="PS51917">
    <property type="entry name" value="PRU"/>
    <property type="match status" value="1"/>
</dbReference>
<evidence type="ECO:0000256" key="5">
    <source>
        <dbReference type="ARBA" id="ARBA00023242"/>
    </source>
</evidence>
<dbReference type="InterPro" id="IPR032368">
    <property type="entry name" value="RPN13_DEUBAD"/>
</dbReference>
<organism evidence="9 10">
    <name type="scientific">Naegleria fowleri</name>
    <name type="common">Brain eating amoeba</name>
    <dbReference type="NCBI Taxonomy" id="5763"/>
    <lineage>
        <taxon>Eukaryota</taxon>
        <taxon>Discoba</taxon>
        <taxon>Heterolobosea</taxon>
        <taxon>Tetramitia</taxon>
        <taxon>Eutetramitia</taxon>
        <taxon>Vahlkampfiidae</taxon>
        <taxon>Naegleria</taxon>
    </lineage>
</organism>
<dbReference type="OrthoDB" id="340431at2759"/>
<dbReference type="OMA" id="SNQRHFF"/>
<dbReference type="PANTHER" id="PTHR12225:SF0">
    <property type="entry name" value="PROTEASOMAL UBIQUITIN RECEPTOR ADRM1"/>
    <property type="match status" value="1"/>
</dbReference>
<dbReference type="Proteomes" id="UP000444721">
    <property type="component" value="Unassembled WGS sequence"/>
</dbReference>
<dbReference type="EMBL" id="VFQX01000053">
    <property type="protein sequence ID" value="KAF0974126.1"/>
    <property type="molecule type" value="Genomic_DNA"/>
</dbReference>
<feature type="region of interest" description="Disordered" evidence="6">
    <location>
        <begin position="121"/>
        <end position="154"/>
    </location>
</feature>
<sequence>MSNINLFDRPASGPRPLIEFRAGKMTKEGNTVKADTRKGKIALIIDPEDGLLHFQWRDRSDKVIDDSIVFQGDVTFSRVKKVTDGRVYLLKFTSGRELFYWMQEPKTDKDDEYERKINEYIENPPMEGMNDEDIPPQPTATTTPSETSTPPQQNAVQLDQLSRIIQGINPTAPTSGQTQQASATTPSQQSSSSQQSQGSQNTEASLQELLRNFQEHQRERKQTIALEHVLQSDAINEIIKRHPSILNRDELFANLPEGDDDRSAQTLLSHIRSPQFRQTLDVFGSAMSTGQLSGLMRDFGLDPSVADPFRGGGLLSFLTALAKKEEKKEGDKMEDENQEGKQ</sequence>
<dbReference type="Pfam" id="PF04683">
    <property type="entry name" value="Rpn13_ADRM1_Pru"/>
    <property type="match status" value="1"/>
</dbReference>
<feature type="compositionally biased region" description="Low complexity" evidence="6">
    <location>
        <begin position="170"/>
        <end position="200"/>
    </location>
</feature>
<dbReference type="VEuPathDB" id="AmoebaDB:NfTy_074900"/>